<dbReference type="GO" id="GO:0000976">
    <property type="term" value="F:transcription cis-regulatory region binding"/>
    <property type="evidence" value="ECO:0007669"/>
    <property type="project" value="TreeGrafter"/>
</dbReference>
<feature type="domain" description="HTH lacI-type" evidence="4">
    <location>
        <begin position="3"/>
        <end position="57"/>
    </location>
</feature>
<evidence type="ECO:0000256" key="1">
    <source>
        <dbReference type="ARBA" id="ARBA00023015"/>
    </source>
</evidence>
<dbReference type="Pfam" id="PF13377">
    <property type="entry name" value="Peripla_BP_3"/>
    <property type="match status" value="1"/>
</dbReference>
<sequence>MPVSARDVARVAGVSVSTVSRALTRPDDVAPETRTRVLDVARGLGYLPNPAARSLITGRTGNIGLVVPDLENPFFASITKGFHARARSFGYAAFIADSDEDPAAEPELVRNLAKQVDGLVLCSPRGPEEVIAGMARDCPLVLVNRTCGDVATVTVDDHDGVRQAMVYLQALGHRRIAFAGGPRASWSNARRLSAFRSVGAQHPDTELVELGFFSPHVSGGTAAADLLIASGATAALAYNDLVAFGLLEGLRRRGVVVPRDMSLVGIDDIPMSGLAHPGLTSVGTPLVNVGRAAVDTLVAMVRDPTAPALHQDDLPVQLVVRGSTAPRRTAPAHAGPG</sequence>
<dbReference type="SUPFAM" id="SSF47413">
    <property type="entry name" value="lambda repressor-like DNA-binding domains"/>
    <property type="match status" value="1"/>
</dbReference>
<dbReference type="PROSITE" id="PS50932">
    <property type="entry name" value="HTH_LACI_2"/>
    <property type="match status" value="1"/>
</dbReference>
<gene>
    <name evidence="5" type="ORF">CAE01nite_04560</name>
</gene>
<dbReference type="PANTHER" id="PTHR30146">
    <property type="entry name" value="LACI-RELATED TRANSCRIPTIONAL REPRESSOR"/>
    <property type="match status" value="1"/>
</dbReference>
<reference evidence="5 6" key="1">
    <citation type="submission" date="2019-07" db="EMBL/GenBank/DDBJ databases">
        <title>Whole genome shotgun sequence of Cellulomonas aerilata NBRC 106308.</title>
        <authorList>
            <person name="Hosoyama A."/>
            <person name="Uohara A."/>
            <person name="Ohji S."/>
            <person name="Ichikawa N."/>
        </authorList>
    </citation>
    <scope>NUCLEOTIDE SEQUENCE [LARGE SCALE GENOMIC DNA]</scope>
    <source>
        <strain evidence="5 6">NBRC 106308</strain>
    </source>
</reference>
<dbReference type="InterPro" id="IPR000843">
    <property type="entry name" value="HTH_LacI"/>
</dbReference>
<protein>
    <submittedName>
        <fullName evidence="5">LacI family transcriptional regulator</fullName>
    </submittedName>
</protein>
<keyword evidence="2" id="KW-0238">DNA-binding</keyword>
<evidence type="ECO:0000313" key="5">
    <source>
        <dbReference type="EMBL" id="GEO32731.1"/>
    </source>
</evidence>
<dbReference type="PANTHER" id="PTHR30146:SF138">
    <property type="entry name" value="TRANSCRIPTIONAL REGULATORY PROTEIN"/>
    <property type="match status" value="1"/>
</dbReference>
<dbReference type="InterPro" id="IPR010982">
    <property type="entry name" value="Lambda_DNA-bd_dom_sf"/>
</dbReference>
<accession>A0A512D8D7</accession>
<keyword evidence="6" id="KW-1185">Reference proteome</keyword>
<dbReference type="GO" id="GO:0003700">
    <property type="term" value="F:DNA-binding transcription factor activity"/>
    <property type="evidence" value="ECO:0007669"/>
    <property type="project" value="TreeGrafter"/>
</dbReference>
<evidence type="ECO:0000256" key="3">
    <source>
        <dbReference type="ARBA" id="ARBA00023163"/>
    </source>
</evidence>
<proteinExistence type="predicted"/>
<dbReference type="OrthoDB" id="3258243at2"/>
<dbReference type="RefSeq" id="WP_146899276.1">
    <property type="nucleotide sequence ID" value="NZ_BAAARM010000001.1"/>
</dbReference>
<evidence type="ECO:0000256" key="2">
    <source>
        <dbReference type="ARBA" id="ARBA00023125"/>
    </source>
</evidence>
<dbReference type="SMART" id="SM00354">
    <property type="entry name" value="HTH_LACI"/>
    <property type="match status" value="1"/>
</dbReference>
<dbReference type="Gene3D" id="3.40.50.2300">
    <property type="match status" value="2"/>
</dbReference>
<keyword evidence="1" id="KW-0805">Transcription regulation</keyword>
<dbReference type="InterPro" id="IPR046335">
    <property type="entry name" value="LacI/GalR-like_sensor"/>
</dbReference>
<dbReference type="EMBL" id="BJYY01000001">
    <property type="protein sequence ID" value="GEO32731.1"/>
    <property type="molecule type" value="Genomic_DNA"/>
</dbReference>
<dbReference type="Pfam" id="PF00356">
    <property type="entry name" value="LacI"/>
    <property type="match status" value="1"/>
</dbReference>
<dbReference type="AlphaFoldDB" id="A0A512D8D7"/>
<dbReference type="SUPFAM" id="SSF53822">
    <property type="entry name" value="Periplasmic binding protein-like I"/>
    <property type="match status" value="1"/>
</dbReference>
<organism evidence="5 6">
    <name type="scientific">Cellulomonas aerilata</name>
    <dbReference type="NCBI Taxonomy" id="515326"/>
    <lineage>
        <taxon>Bacteria</taxon>
        <taxon>Bacillati</taxon>
        <taxon>Actinomycetota</taxon>
        <taxon>Actinomycetes</taxon>
        <taxon>Micrococcales</taxon>
        <taxon>Cellulomonadaceae</taxon>
        <taxon>Cellulomonas</taxon>
    </lineage>
</organism>
<dbReference type="Gene3D" id="1.10.260.40">
    <property type="entry name" value="lambda repressor-like DNA-binding domains"/>
    <property type="match status" value="1"/>
</dbReference>
<dbReference type="InterPro" id="IPR028082">
    <property type="entry name" value="Peripla_BP_I"/>
</dbReference>
<comment type="caution">
    <text evidence="5">The sequence shown here is derived from an EMBL/GenBank/DDBJ whole genome shotgun (WGS) entry which is preliminary data.</text>
</comment>
<dbReference type="CDD" id="cd06267">
    <property type="entry name" value="PBP1_LacI_sugar_binding-like"/>
    <property type="match status" value="1"/>
</dbReference>
<dbReference type="Proteomes" id="UP000321181">
    <property type="component" value="Unassembled WGS sequence"/>
</dbReference>
<keyword evidence="3" id="KW-0804">Transcription</keyword>
<dbReference type="CDD" id="cd01392">
    <property type="entry name" value="HTH_LacI"/>
    <property type="match status" value="1"/>
</dbReference>
<name>A0A512D8D7_9CELL</name>
<evidence type="ECO:0000259" key="4">
    <source>
        <dbReference type="PROSITE" id="PS50932"/>
    </source>
</evidence>
<evidence type="ECO:0000313" key="6">
    <source>
        <dbReference type="Proteomes" id="UP000321181"/>
    </source>
</evidence>